<feature type="domain" description="C1q" evidence="4">
    <location>
        <begin position="169"/>
        <end position="309"/>
    </location>
</feature>
<dbReference type="Proteomes" id="UP000242188">
    <property type="component" value="Unassembled WGS sequence"/>
</dbReference>
<gene>
    <name evidence="5" type="ORF">KP79_PYT10341</name>
</gene>
<sequence length="456" mass="50439">MNIVLILFASAVSIAGTHGDDFVTSYIPVVAFTQGQTSHLYLTQGEILSYNKLITKFNSVIDTNGVFTADTAGLYAFHFYSLTKVNTRLWLEIMMNDNLVASAYAHSSSSNGYADAGNSVILELTSGDTVYVKAHDQYENILYGKNDQIYTTFTGVLIDSGYYEQEEIDRNIPTGFSVGLDHHQTILNGSNVPFDVDLMNRSSEGGYNFTAHEFVAVHEGLYIFHFHALSKANNKVWIELFNNDQYVLAAYAYTTNEFGDAGNTAILRLMQNDHVTIKARPGNDVEIFGKPTEVYATFSGALLSLSLPGTEKPATEFEEMAFTVGLTHDISLPAHSKVPYDRLYTNYGRGFDMNTKVFTAKLHGVYIFHFHGLSQNGQELYLDLYHNYKYVTSAYAFDASSFSAGSNAATLSLLAGDQVYVSVRGSSGLFGRNDEVYCTFSGYLVAPFPQYQPIVG</sequence>
<keyword evidence="2" id="KW-0964">Secreted</keyword>
<accession>A0A210QFD4</accession>
<evidence type="ECO:0000256" key="2">
    <source>
        <dbReference type="ARBA" id="ARBA00022525"/>
    </source>
</evidence>
<name>A0A210QFD4_MIZYE</name>
<dbReference type="Pfam" id="PF00386">
    <property type="entry name" value="C1q"/>
    <property type="match status" value="3"/>
</dbReference>
<dbReference type="PANTHER" id="PTHR15427">
    <property type="entry name" value="EMILIN ELASTIN MICROFIBRIL INTERFACE-LOCATED PROTEIN ELASTIN MICROFIBRIL INTERFACER"/>
    <property type="match status" value="1"/>
</dbReference>
<dbReference type="PRINTS" id="PR00007">
    <property type="entry name" value="COMPLEMNTC1Q"/>
</dbReference>
<keyword evidence="6" id="KW-1185">Reference proteome</keyword>
<evidence type="ECO:0000313" key="6">
    <source>
        <dbReference type="Proteomes" id="UP000242188"/>
    </source>
</evidence>
<feature type="domain" description="C1q" evidence="4">
    <location>
        <begin position="25"/>
        <end position="164"/>
    </location>
</feature>
<evidence type="ECO:0000259" key="4">
    <source>
        <dbReference type="PROSITE" id="PS50871"/>
    </source>
</evidence>
<dbReference type="InterPro" id="IPR008983">
    <property type="entry name" value="Tumour_necrosis_fac-like_dom"/>
</dbReference>
<organism evidence="5 6">
    <name type="scientific">Mizuhopecten yessoensis</name>
    <name type="common">Japanese scallop</name>
    <name type="synonym">Patinopecten yessoensis</name>
    <dbReference type="NCBI Taxonomy" id="6573"/>
    <lineage>
        <taxon>Eukaryota</taxon>
        <taxon>Metazoa</taxon>
        <taxon>Spiralia</taxon>
        <taxon>Lophotrochozoa</taxon>
        <taxon>Mollusca</taxon>
        <taxon>Bivalvia</taxon>
        <taxon>Autobranchia</taxon>
        <taxon>Pteriomorphia</taxon>
        <taxon>Pectinida</taxon>
        <taxon>Pectinoidea</taxon>
        <taxon>Pectinidae</taxon>
        <taxon>Mizuhopecten</taxon>
    </lineage>
</organism>
<feature type="signal peptide" evidence="3">
    <location>
        <begin position="1"/>
        <end position="19"/>
    </location>
</feature>
<dbReference type="OrthoDB" id="6154955at2759"/>
<evidence type="ECO:0000256" key="3">
    <source>
        <dbReference type="SAM" id="SignalP"/>
    </source>
</evidence>
<protein>
    <submittedName>
        <fullName evidence="5">Complement C1q-like protein 2</fullName>
    </submittedName>
</protein>
<proteinExistence type="predicted"/>
<keyword evidence="3" id="KW-0732">Signal</keyword>
<comment type="subcellular location">
    <subcellularLocation>
        <location evidence="1">Secreted</location>
    </subcellularLocation>
</comment>
<dbReference type="PROSITE" id="PS50871">
    <property type="entry name" value="C1Q"/>
    <property type="match status" value="3"/>
</dbReference>
<feature type="chain" id="PRO_5012713278" evidence="3">
    <location>
        <begin position="20"/>
        <end position="456"/>
    </location>
</feature>
<reference evidence="5 6" key="1">
    <citation type="journal article" date="2017" name="Nat. Ecol. Evol.">
        <title>Scallop genome provides insights into evolution of bilaterian karyotype and development.</title>
        <authorList>
            <person name="Wang S."/>
            <person name="Zhang J."/>
            <person name="Jiao W."/>
            <person name="Li J."/>
            <person name="Xun X."/>
            <person name="Sun Y."/>
            <person name="Guo X."/>
            <person name="Huan P."/>
            <person name="Dong B."/>
            <person name="Zhang L."/>
            <person name="Hu X."/>
            <person name="Sun X."/>
            <person name="Wang J."/>
            <person name="Zhao C."/>
            <person name="Wang Y."/>
            <person name="Wang D."/>
            <person name="Huang X."/>
            <person name="Wang R."/>
            <person name="Lv J."/>
            <person name="Li Y."/>
            <person name="Zhang Z."/>
            <person name="Liu B."/>
            <person name="Lu W."/>
            <person name="Hui Y."/>
            <person name="Liang J."/>
            <person name="Zhou Z."/>
            <person name="Hou R."/>
            <person name="Li X."/>
            <person name="Liu Y."/>
            <person name="Li H."/>
            <person name="Ning X."/>
            <person name="Lin Y."/>
            <person name="Zhao L."/>
            <person name="Xing Q."/>
            <person name="Dou J."/>
            <person name="Li Y."/>
            <person name="Mao J."/>
            <person name="Guo H."/>
            <person name="Dou H."/>
            <person name="Li T."/>
            <person name="Mu C."/>
            <person name="Jiang W."/>
            <person name="Fu Q."/>
            <person name="Fu X."/>
            <person name="Miao Y."/>
            <person name="Liu J."/>
            <person name="Yu Q."/>
            <person name="Li R."/>
            <person name="Liao H."/>
            <person name="Li X."/>
            <person name="Kong Y."/>
            <person name="Jiang Z."/>
            <person name="Chourrout D."/>
            <person name="Li R."/>
            <person name="Bao Z."/>
        </authorList>
    </citation>
    <scope>NUCLEOTIDE SEQUENCE [LARGE SCALE GENOMIC DNA]</scope>
    <source>
        <strain evidence="5 6">PY_sf001</strain>
    </source>
</reference>
<comment type="caution">
    <text evidence="5">The sequence shown here is derived from an EMBL/GenBank/DDBJ whole genome shotgun (WGS) entry which is preliminary data.</text>
</comment>
<evidence type="ECO:0000313" key="5">
    <source>
        <dbReference type="EMBL" id="OWF47454.1"/>
    </source>
</evidence>
<dbReference type="AlphaFoldDB" id="A0A210QFD4"/>
<feature type="domain" description="C1q" evidence="4">
    <location>
        <begin position="315"/>
        <end position="451"/>
    </location>
</feature>
<dbReference type="InterPro" id="IPR050392">
    <property type="entry name" value="Collagen/C1q_domain"/>
</dbReference>
<dbReference type="SUPFAM" id="SSF49842">
    <property type="entry name" value="TNF-like"/>
    <property type="match status" value="3"/>
</dbReference>
<dbReference type="EMBL" id="NEDP02003892">
    <property type="protein sequence ID" value="OWF47454.1"/>
    <property type="molecule type" value="Genomic_DNA"/>
</dbReference>
<dbReference type="InterPro" id="IPR001073">
    <property type="entry name" value="C1q_dom"/>
</dbReference>
<dbReference type="Gene3D" id="2.60.120.40">
    <property type="match status" value="3"/>
</dbReference>
<dbReference type="GO" id="GO:0005581">
    <property type="term" value="C:collagen trimer"/>
    <property type="evidence" value="ECO:0007669"/>
    <property type="project" value="UniProtKB-KW"/>
</dbReference>
<dbReference type="SMART" id="SM00110">
    <property type="entry name" value="C1Q"/>
    <property type="match status" value="3"/>
</dbReference>
<dbReference type="PANTHER" id="PTHR15427:SF33">
    <property type="entry name" value="COLLAGEN IV NC1 DOMAIN-CONTAINING PROTEIN"/>
    <property type="match status" value="1"/>
</dbReference>
<evidence type="ECO:0000256" key="1">
    <source>
        <dbReference type="ARBA" id="ARBA00004613"/>
    </source>
</evidence>